<dbReference type="AlphaFoldDB" id="A0A061RN79"/>
<evidence type="ECO:0000256" key="1">
    <source>
        <dbReference type="SAM" id="MobiDB-lite"/>
    </source>
</evidence>
<accession>A0A061RN79</accession>
<dbReference type="EMBL" id="GBEZ01013830">
    <property type="protein sequence ID" value="JAC72194.1"/>
    <property type="molecule type" value="Transcribed_RNA"/>
</dbReference>
<sequence>MTVGPFAAMEETTLPSLSAPPHGKSKTVAKPSGEAFRPDKLSRDDGR</sequence>
<protein>
    <submittedName>
        <fullName evidence="2">Uncharacterized protein</fullName>
    </submittedName>
</protein>
<reference evidence="2" key="1">
    <citation type="submission" date="2014-05" db="EMBL/GenBank/DDBJ databases">
        <title>The transcriptome of the halophilic microalga Tetraselmis sp. GSL018 isolated from the Great Salt Lake, Utah.</title>
        <authorList>
            <person name="Jinkerson R.E."/>
            <person name="D'Adamo S."/>
            <person name="Posewitz M.C."/>
        </authorList>
    </citation>
    <scope>NUCLEOTIDE SEQUENCE</scope>
    <source>
        <strain evidence="2">GSL018</strain>
    </source>
</reference>
<name>A0A061RN79_9CHLO</name>
<organism evidence="2">
    <name type="scientific">Tetraselmis sp. GSL018</name>
    <dbReference type="NCBI Taxonomy" id="582737"/>
    <lineage>
        <taxon>Eukaryota</taxon>
        <taxon>Viridiplantae</taxon>
        <taxon>Chlorophyta</taxon>
        <taxon>core chlorophytes</taxon>
        <taxon>Chlorodendrophyceae</taxon>
        <taxon>Chlorodendrales</taxon>
        <taxon>Chlorodendraceae</taxon>
        <taxon>Tetraselmis</taxon>
    </lineage>
</organism>
<feature type="region of interest" description="Disordered" evidence="1">
    <location>
        <begin position="1"/>
        <end position="47"/>
    </location>
</feature>
<feature type="compositionally biased region" description="Basic and acidic residues" evidence="1">
    <location>
        <begin position="36"/>
        <end position="47"/>
    </location>
</feature>
<evidence type="ECO:0000313" key="2">
    <source>
        <dbReference type="EMBL" id="JAC72194.1"/>
    </source>
</evidence>
<proteinExistence type="predicted"/>
<gene>
    <name evidence="2" type="ORF">TSPGSL018_283</name>
</gene>